<dbReference type="PANTHER" id="PTHR33392:SF6">
    <property type="entry name" value="POLYISOPRENYL-TEICHOIC ACID--PEPTIDOGLYCAN TEICHOIC ACID TRANSFERASE TAGU"/>
    <property type="match status" value="1"/>
</dbReference>
<evidence type="ECO:0000313" key="6">
    <source>
        <dbReference type="Proteomes" id="UP000006620"/>
    </source>
</evidence>
<feature type="region of interest" description="Disordered" evidence="2">
    <location>
        <begin position="51"/>
        <end position="75"/>
    </location>
</feature>
<feature type="compositionally biased region" description="Low complexity" evidence="2">
    <location>
        <begin position="51"/>
        <end position="62"/>
    </location>
</feature>
<reference evidence="6" key="1">
    <citation type="submission" date="2011-06" db="EMBL/GenBank/DDBJ databases">
        <title>Complete genome sequence of Paenibacillus mucilaginosus KNP414.</title>
        <authorList>
            <person name="Wang J."/>
            <person name="Hu S."/>
            <person name="Hu X."/>
            <person name="Zhang B."/>
            <person name="Dong D."/>
            <person name="Zhang S."/>
            <person name="Zhao K."/>
            <person name="Wu D."/>
        </authorList>
    </citation>
    <scope>NUCLEOTIDE SEQUENCE [LARGE SCALE GENOMIC DNA]</scope>
    <source>
        <strain evidence="6">KNP414</strain>
    </source>
</reference>
<comment type="similarity">
    <text evidence="1">Belongs to the LytR/CpsA/Psr (LCP) family.</text>
</comment>
<keyword evidence="3" id="KW-0812">Transmembrane</keyword>
<keyword evidence="3" id="KW-0472">Membrane</keyword>
<dbReference type="InterPro" id="IPR050922">
    <property type="entry name" value="LytR/CpsA/Psr_CW_biosynth"/>
</dbReference>
<keyword evidence="3" id="KW-1133">Transmembrane helix</keyword>
<name>F8FPK9_PAEMK</name>
<protein>
    <submittedName>
        <fullName evidence="5">Attenuator role for lytABC and lytR expression</fullName>
    </submittedName>
</protein>
<dbReference type="AlphaFoldDB" id="F8FPK9"/>
<dbReference type="RefSeq" id="WP_013915395.1">
    <property type="nucleotide sequence ID" value="NC_015690.1"/>
</dbReference>
<evidence type="ECO:0000313" key="5">
    <source>
        <dbReference type="EMBL" id="AEI40233.1"/>
    </source>
</evidence>
<evidence type="ECO:0000259" key="4">
    <source>
        <dbReference type="Pfam" id="PF03816"/>
    </source>
</evidence>
<dbReference type="KEGG" id="pms:KNP414_01670"/>
<gene>
    <name evidence="5" type="ordered locus">KNP414_01670</name>
</gene>
<feature type="domain" description="Cell envelope-related transcriptional attenuator" evidence="4">
    <location>
        <begin position="96"/>
        <end position="248"/>
    </location>
</feature>
<accession>F8FPK9</accession>
<dbReference type="Pfam" id="PF03816">
    <property type="entry name" value="LytR_cpsA_psr"/>
    <property type="match status" value="1"/>
</dbReference>
<dbReference type="PANTHER" id="PTHR33392">
    <property type="entry name" value="POLYISOPRENYL-TEICHOIC ACID--PEPTIDOGLYCAN TEICHOIC ACID TRANSFERASE TAGU"/>
    <property type="match status" value="1"/>
</dbReference>
<dbReference type="NCBIfam" id="TIGR00350">
    <property type="entry name" value="lytR_cpsA_psr"/>
    <property type="match status" value="1"/>
</dbReference>
<reference evidence="5 6" key="2">
    <citation type="journal article" date="2013" name="Genome Announc.">
        <title>Genome Sequence of Growth-Improving Paenibacillus mucilaginosus Strain KNP414.</title>
        <authorList>
            <person name="Lu J.J."/>
            <person name="Wang J.F."/>
            <person name="Hu X.F."/>
        </authorList>
    </citation>
    <scope>NUCLEOTIDE SEQUENCE [LARGE SCALE GENOMIC DNA]</scope>
    <source>
        <strain evidence="5 6">KNP414</strain>
    </source>
</reference>
<proteinExistence type="inferred from homology"/>
<organism evidence="5 6">
    <name type="scientific">Paenibacillus mucilaginosus (strain KNP414)</name>
    <dbReference type="NCBI Taxonomy" id="1036673"/>
    <lineage>
        <taxon>Bacteria</taxon>
        <taxon>Bacillati</taxon>
        <taxon>Bacillota</taxon>
        <taxon>Bacilli</taxon>
        <taxon>Bacillales</taxon>
        <taxon>Paenibacillaceae</taxon>
        <taxon>Paenibacillus</taxon>
    </lineage>
</organism>
<evidence type="ECO:0000256" key="1">
    <source>
        <dbReference type="ARBA" id="ARBA00006068"/>
    </source>
</evidence>
<dbReference type="Proteomes" id="UP000006620">
    <property type="component" value="Chromosome"/>
</dbReference>
<dbReference type="PATRIC" id="fig|1036673.3.peg.1480"/>
<sequence length="332" mass="36312">MRKWVKYVIVGIIVAGGAAGWVYRELLPSRHFEEKEHPVVAVPAADLPASAEVSAAAGQPEAAAEKPQTGTQEKADPGAFNVLVLGLDTLGQQSSRSDVIMLSRVKPQERKVNLVSIPRDTRVPLPGIGLTKVNHAHFMAELKGGGEAGTEASIQAVSNLLQVPVHYYVKMNFKGFVDFIDEIGGVDIDIPADVFLTAIQQNLPAGRQHLDGWKALAFVRERYSLDNGDFGRQADQSALIRAVVHKLLSPERLPELPGLIQKIKKDVIDTNLTDSDILSLTLMYKDLMPEDMVYVQLPGAALTAQDPLVGQPLWYWEPDLPAVRSIGSQYLR</sequence>
<dbReference type="Gene3D" id="3.40.630.190">
    <property type="entry name" value="LCP protein"/>
    <property type="match status" value="1"/>
</dbReference>
<dbReference type="EMBL" id="CP002869">
    <property type="protein sequence ID" value="AEI40233.1"/>
    <property type="molecule type" value="Genomic_DNA"/>
</dbReference>
<dbReference type="InterPro" id="IPR004474">
    <property type="entry name" value="LytR_CpsA_psr"/>
</dbReference>
<evidence type="ECO:0000256" key="2">
    <source>
        <dbReference type="SAM" id="MobiDB-lite"/>
    </source>
</evidence>
<dbReference type="HOGENOM" id="CLU_016455_5_3_9"/>
<evidence type="ECO:0000256" key="3">
    <source>
        <dbReference type="SAM" id="Phobius"/>
    </source>
</evidence>
<feature type="transmembrane region" description="Helical" evidence="3">
    <location>
        <begin position="7"/>
        <end position="23"/>
    </location>
</feature>